<evidence type="ECO:0000256" key="5">
    <source>
        <dbReference type="ARBA" id="ARBA00022989"/>
    </source>
</evidence>
<keyword evidence="10 11" id="KW-0407">Ion channel</keyword>
<keyword evidence="8" id="KW-0472">Membrane</keyword>
<dbReference type="Gene3D" id="1.10.287.820">
    <property type="entry name" value="Acid-sensing ion channel domain"/>
    <property type="match status" value="1"/>
</dbReference>
<comment type="similarity">
    <text evidence="11">Belongs to the amiloride-sensitive sodium channel (TC 1.A.6) family.</text>
</comment>
<dbReference type="AlphaFoldDB" id="A0A7I8VFJ9"/>
<dbReference type="OrthoDB" id="8065060at2759"/>
<accession>A0A7I8VFJ9</accession>
<dbReference type="EMBL" id="CAJFCJ010000005">
    <property type="protein sequence ID" value="CAD5114459.1"/>
    <property type="molecule type" value="Genomic_DNA"/>
</dbReference>
<comment type="caution">
    <text evidence="12">The sequence shown here is derived from an EMBL/GenBank/DDBJ whole genome shotgun (WGS) entry which is preliminary data.</text>
</comment>
<dbReference type="Gene3D" id="1.10.287.770">
    <property type="entry name" value="YojJ-like"/>
    <property type="match status" value="1"/>
</dbReference>
<evidence type="ECO:0000256" key="8">
    <source>
        <dbReference type="ARBA" id="ARBA00023136"/>
    </source>
</evidence>
<evidence type="ECO:0000256" key="7">
    <source>
        <dbReference type="ARBA" id="ARBA00023065"/>
    </source>
</evidence>
<keyword evidence="9 11" id="KW-0739">Sodium transport</keyword>
<evidence type="ECO:0000256" key="1">
    <source>
        <dbReference type="ARBA" id="ARBA00004141"/>
    </source>
</evidence>
<protein>
    <submittedName>
        <fullName evidence="12">DgyrCDS3588</fullName>
    </submittedName>
</protein>
<evidence type="ECO:0000256" key="4">
    <source>
        <dbReference type="ARBA" id="ARBA00022692"/>
    </source>
</evidence>
<keyword evidence="4 11" id="KW-0812">Transmembrane</keyword>
<keyword evidence="6" id="KW-0915">Sodium</keyword>
<sequence>MKFNFSVTQPGINFGLELVLNTDQPNYFLTSSVNAGYRILLHEPDAIPLMDTSGFNAGAGESVLVGFEKNEFVRLPAPYGDCEDNPNYRYDQCISNCKRDYFFEKCKCRPIYFKGTSRLCNPVEIIACIYPRTTEYFVSNQQSRCNCRRQCSETKFTYSLSTSRLSDLTIKKFKELTENDIETNILVLNLYYHTLEYKETTVKPAYSILALLADVGGAFGLLLGSTALTFFELGDWLLVSLFSYFHKKFLEKKVSVTKVEPIITEKNTK</sequence>
<name>A0A7I8VFJ9_9ANNE</name>
<comment type="subcellular location">
    <subcellularLocation>
        <location evidence="1">Membrane</location>
        <topology evidence="1">Multi-pass membrane protein</topology>
    </subcellularLocation>
</comment>
<evidence type="ECO:0000313" key="12">
    <source>
        <dbReference type="EMBL" id="CAD5114459.1"/>
    </source>
</evidence>
<dbReference type="PANTHER" id="PTHR11690">
    <property type="entry name" value="AMILORIDE-SENSITIVE SODIUM CHANNEL-RELATED"/>
    <property type="match status" value="1"/>
</dbReference>
<gene>
    <name evidence="12" type="ORF">DGYR_LOCUS3299</name>
</gene>
<keyword evidence="7 11" id="KW-0406">Ion transport</keyword>
<evidence type="ECO:0000256" key="2">
    <source>
        <dbReference type="ARBA" id="ARBA00022448"/>
    </source>
</evidence>
<dbReference type="Pfam" id="PF00858">
    <property type="entry name" value="ASC"/>
    <property type="match status" value="1"/>
</dbReference>
<keyword evidence="3 11" id="KW-0894">Sodium channel</keyword>
<dbReference type="PRINTS" id="PR01078">
    <property type="entry name" value="AMINACHANNEL"/>
</dbReference>
<proteinExistence type="inferred from homology"/>
<evidence type="ECO:0000256" key="3">
    <source>
        <dbReference type="ARBA" id="ARBA00022461"/>
    </source>
</evidence>
<organism evidence="12 13">
    <name type="scientific">Dimorphilus gyrociliatus</name>
    <dbReference type="NCBI Taxonomy" id="2664684"/>
    <lineage>
        <taxon>Eukaryota</taxon>
        <taxon>Metazoa</taxon>
        <taxon>Spiralia</taxon>
        <taxon>Lophotrochozoa</taxon>
        <taxon>Annelida</taxon>
        <taxon>Polychaeta</taxon>
        <taxon>Polychaeta incertae sedis</taxon>
        <taxon>Dinophilidae</taxon>
        <taxon>Dimorphilus</taxon>
    </lineage>
</organism>
<evidence type="ECO:0000256" key="11">
    <source>
        <dbReference type="RuleBase" id="RU000679"/>
    </source>
</evidence>
<dbReference type="PANTHER" id="PTHR11690:SF300">
    <property type="entry name" value="PICKPOCKET PROTEIN 19"/>
    <property type="match status" value="1"/>
</dbReference>
<evidence type="ECO:0000313" key="13">
    <source>
        <dbReference type="Proteomes" id="UP000549394"/>
    </source>
</evidence>
<dbReference type="InterPro" id="IPR001873">
    <property type="entry name" value="ENaC"/>
</dbReference>
<evidence type="ECO:0000256" key="10">
    <source>
        <dbReference type="ARBA" id="ARBA00023303"/>
    </source>
</evidence>
<dbReference type="GO" id="GO:0005886">
    <property type="term" value="C:plasma membrane"/>
    <property type="evidence" value="ECO:0007669"/>
    <property type="project" value="TreeGrafter"/>
</dbReference>
<evidence type="ECO:0000256" key="6">
    <source>
        <dbReference type="ARBA" id="ARBA00023053"/>
    </source>
</evidence>
<dbReference type="Proteomes" id="UP000549394">
    <property type="component" value="Unassembled WGS sequence"/>
</dbReference>
<keyword evidence="2 11" id="KW-0813">Transport</keyword>
<keyword evidence="5" id="KW-1133">Transmembrane helix</keyword>
<reference evidence="12 13" key="1">
    <citation type="submission" date="2020-08" db="EMBL/GenBank/DDBJ databases">
        <authorList>
            <person name="Hejnol A."/>
        </authorList>
    </citation>
    <scope>NUCLEOTIDE SEQUENCE [LARGE SCALE GENOMIC DNA]</scope>
</reference>
<dbReference type="GO" id="GO:0015280">
    <property type="term" value="F:ligand-gated sodium channel activity"/>
    <property type="evidence" value="ECO:0007669"/>
    <property type="project" value="TreeGrafter"/>
</dbReference>
<keyword evidence="13" id="KW-1185">Reference proteome</keyword>
<evidence type="ECO:0000256" key="9">
    <source>
        <dbReference type="ARBA" id="ARBA00023201"/>
    </source>
</evidence>